<gene>
    <name evidence="1" type="ORF">C7446_1072</name>
</gene>
<evidence type="ECO:0000313" key="1">
    <source>
        <dbReference type="EMBL" id="RKR06135.1"/>
    </source>
</evidence>
<evidence type="ECO:0000313" key="2">
    <source>
        <dbReference type="Proteomes" id="UP000281975"/>
    </source>
</evidence>
<comment type="caution">
    <text evidence="1">The sequence shown here is derived from an EMBL/GenBank/DDBJ whole genome shotgun (WGS) entry which is preliminary data.</text>
</comment>
<keyword evidence="2" id="KW-1185">Reference proteome</keyword>
<dbReference type="OrthoDB" id="6182985at2"/>
<reference evidence="1 2" key="1">
    <citation type="submission" date="2018-10" db="EMBL/GenBank/DDBJ databases">
        <title>Genomic Encyclopedia of Type Strains, Phase IV (KMG-IV): sequencing the most valuable type-strain genomes for metagenomic binning, comparative biology and taxonomic classification.</title>
        <authorList>
            <person name="Goeker M."/>
        </authorList>
    </citation>
    <scope>NUCLEOTIDE SEQUENCE [LARGE SCALE GENOMIC DNA]</scope>
    <source>
        <strain evidence="1 2">DSM 23229</strain>
    </source>
</reference>
<protein>
    <submittedName>
        <fullName evidence="1">YfcL protein</fullName>
    </submittedName>
</protein>
<organism evidence="1 2">
    <name type="scientific">Kushneria sinocarnis</name>
    <dbReference type="NCBI Taxonomy" id="595502"/>
    <lineage>
        <taxon>Bacteria</taxon>
        <taxon>Pseudomonadati</taxon>
        <taxon>Pseudomonadota</taxon>
        <taxon>Gammaproteobacteria</taxon>
        <taxon>Oceanospirillales</taxon>
        <taxon>Halomonadaceae</taxon>
        <taxon>Kushneria</taxon>
    </lineage>
</organism>
<sequence>MQDPFVARAYQLKSTLLAMEQEAGDEDLFSIGYMIPQLELVLEMAEYDPAEVSAEEFDHTYQDWLEMAFDQDGMEDPDRYRIRELWHQALKRTET</sequence>
<proteinExistence type="predicted"/>
<name>A0A420WYA4_9GAMM</name>
<dbReference type="AlphaFoldDB" id="A0A420WYA4"/>
<dbReference type="Pfam" id="PF08891">
    <property type="entry name" value="YfcL"/>
    <property type="match status" value="1"/>
</dbReference>
<dbReference type="RefSeq" id="WP_121172050.1">
    <property type="nucleotide sequence ID" value="NZ_RBIN01000003.1"/>
</dbReference>
<dbReference type="EMBL" id="RBIN01000003">
    <property type="protein sequence ID" value="RKR06135.1"/>
    <property type="molecule type" value="Genomic_DNA"/>
</dbReference>
<accession>A0A420WYA4</accession>
<dbReference type="Proteomes" id="UP000281975">
    <property type="component" value="Unassembled WGS sequence"/>
</dbReference>
<dbReference type="InterPro" id="IPR014987">
    <property type="entry name" value="UPF_YfcL"/>
</dbReference>